<name>A0ABR3WL85_9PEZI</name>
<sequence length="220" mass="23911">MLDDTLGIETLLGNVGLLQVFLPHDILGMQSSSWGYRTSEEPADWSEPPGDRQDAHISPNYYGYSTADGSDYSQLQYPQHDPTLFDANLQQTYDFSNALDTDIAAFSAPPAHEPGISDTSGYGQYQTTTAPQPPIQGHQAFATAGYNLAFAETHFPSVQEQGDFGNLDYDQCQVSNNPLFLQDPVAFEPISYAPDQITSIAGLLPEIGASQSAVNPYLHA</sequence>
<protein>
    <submittedName>
        <fullName evidence="2">Uncharacterized protein</fullName>
    </submittedName>
</protein>
<feature type="region of interest" description="Disordered" evidence="1">
    <location>
        <begin position="38"/>
        <end position="61"/>
    </location>
</feature>
<comment type="caution">
    <text evidence="2">The sequence shown here is derived from an EMBL/GenBank/DDBJ whole genome shotgun (WGS) entry which is preliminary data.</text>
</comment>
<gene>
    <name evidence="2" type="ORF">VTK73DRAFT_6147</name>
</gene>
<dbReference type="Proteomes" id="UP001586593">
    <property type="component" value="Unassembled WGS sequence"/>
</dbReference>
<evidence type="ECO:0000256" key="1">
    <source>
        <dbReference type="SAM" id="MobiDB-lite"/>
    </source>
</evidence>
<keyword evidence="3" id="KW-1185">Reference proteome</keyword>
<reference evidence="2 3" key="1">
    <citation type="journal article" date="2024" name="Commun. Biol.">
        <title>Comparative genomic analysis of thermophilic fungi reveals convergent evolutionary adaptations and gene losses.</title>
        <authorList>
            <person name="Steindorff A.S."/>
            <person name="Aguilar-Pontes M.V."/>
            <person name="Robinson A.J."/>
            <person name="Andreopoulos B."/>
            <person name="LaButti K."/>
            <person name="Kuo A."/>
            <person name="Mondo S."/>
            <person name="Riley R."/>
            <person name="Otillar R."/>
            <person name="Haridas S."/>
            <person name="Lipzen A."/>
            <person name="Grimwood J."/>
            <person name="Schmutz J."/>
            <person name="Clum A."/>
            <person name="Reid I.D."/>
            <person name="Moisan M.C."/>
            <person name="Butler G."/>
            <person name="Nguyen T.T.M."/>
            <person name="Dewar K."/>
            <person name="Conant G."/>
            <person name="Drula E."/>
            <person name="Henrissat B."/>
            <person name="Hansel C."/>
            <person name="Singer S."/>
            <person name="Hutchinson M.I."/>
            <person name="de Vries R.P."/>
            <person name="Natvig D.O."/>
            <person name="Powell A.J."/>
            <person name="Tsang A."/>
            <person name="Grigoriev I.V."/>
        </authorList>
    </citation>
    <scope>NUCLEOTIDE SEQUENCE [LARGE SCALE GENOMIC DNA]</scope>
    <source>
        <strain evidence="2 3">ATCC 24622</strain>
    </source>
</reference>
<accession>A0ABR3WL85</accession>
<proteinExistence type="predicted"/>
<dbReference type="EMBL" id="JAZHXJ010000346">
    <property type="protein sequence ID" value="KAL1864149.1"/>
    <property type="molecule type" value="Genomic_DNA"/>
</dbReference>
<organism evidence="2 3">
    <name type="scientific">Phialemonium thermophilum</name>
    <dbReference type="NCBI Taxonomy" id="223376"/>
    <lineage>
        <taxon>Eukaryota</taxon>
        <taxon>Fungi</taxon>
        <taxon>Dikarya</taxon>
        <taxon>Ascomycota</taxon>
        <taxon>Pezizomycotina</taxon>
        <taxon>Sordariomycetes</taxon>
        <taxon>Sordariomycetidae</taxon>
        <taxon>Cephalothecales</taxon>
        <taxon>Cephalothecaceae</taxon>
        <taxon>Phialemonium</taxon>
    </lineage>
</organism>
<evidence type="ECO:0000313" key="3">
    <source>
        <dbReference type="Proteomes" id="UP001586593"/>
    </source>
</evidence>
<evidence type="ECO:0000313" key="2">
    <source>
        <dbReference type="EMBL" id="KAL1864149.1"/>
    </source>
</evidence>